<organism evidence="2 3">
    <name type="scientific">Faecalicatena fissicatena</name>
    <dbReference type="NCBI Taxonomy" id="290055"/>
    <lineage>
        <taxon>Bacteria</taxon>
        <taxon>Bacillati</taxon>
        <taxon>Bacillota</taxon>
        <taxon>Clostridia</taxon>
        <taxon>Lachnospirales</taxon>
        <taxon>Lachnospiraceae</taxon>
        <taxon>Faecalicatena</taxon>
    </lineage>
</organism>
<dbReference type="SUPFAM" id="SSF48019">
    <property type="entry name" value="post-AAA+ oligomerization domain-like"/>
    <property type="match status" value="1"/>
</dbReference>
<evidence type="ECO:0000313" key="2">
    <source>
        <dbReference type="EMBL" id="MBM6737070.1"/>
    </source>
</evidence>
<keyword evidence="3" id="KW-1185">Reference proteome</keyword>
<gene>
    <name evidence="2" type="ORF">H7U36_02945</name>
</gene>
<feature type="domain" description="MgsA AAA+ ATPase C-terminal" evidence="1">
    <location>
        <begin position="57"/>
        <end position="155"/>
    </location>
</feature>
<comment type="caution">
    <text evidence="2">The sequence shown here is derived from an EMBL/GenBank/DDBJ whole genome shotgun (WGS) entry which is preliminary data.</text>
</comment>
<dbReference type="Proteomes" id="UP000716906">
    <property type="component" value="Unassembled WGS sequence"/>
</dbReference>
<name>A0ABS2E627_9FIRM</name>
<reference evidence="2 3" key="1">
    <citation type="journal article" date="2021" name="Sci. Rep.">
        <title>The distribution of antibiotic resistance genes in chicken gut microbiota commensals.</title>
        <authorList>
            <person name="Juricova H."/>
            <person name="Matiasovicova J."/>
            <person name="Kubasova T."/>
            <person name="Cejkova D."/>
            <person name="Rychlik I."/>
        </authorList>
    </citation>
    <scope>NUCLEOTIDE SEQUENCE [LARGE SCALE GENOMIC DNA]</scope>
    <source>
        <strain evidence="2 3">An773</strain>
    </source>
</reference>
<evidence type="ECO:0000259" key="1">
    <source>
        <dbReference type="Pfam" id="PF12002"/>
    </source>
</evidence>
<sequence length="209" mass="24739">MAEFMKYDPWAKITTRNGFAGDEIISMLQKSIRKAKEENAIRAAYEMYITSPQMEEKLWRRLLAISVEDIGFGDPNACVYVWTLNQIRKEFLYADGDRSLFFIQAIRYLCRCKKERSSDHIKCRIMAEFEHGKTLEIPDYAYDMHTQKGKAMGRDVIHFLEDASCVTPELEDEEFKKIKADYIKFCKEDKDRMEGRPETEPFEYNGWQY</sequence>
<dbReference type="InterPro" id="IPR021886">
    <property type="entry name" value="MgsA_C"/>
</dbReference>
<evidence type="ECO:0000313" key="3">
    <source>
        <dbReference type="Proteomes" id="UP000716906"/>
    </source>
</evidence>
<dbReference type="RefSeq" id="WP_033124714.1">
    <property type="nucleotide sequence ID" value="NZ_JACLYY010000002.1"/>
</dbReference>
<accession>A0ABS2E627</accession>
<protein>
    <recommendedName>
        <fullName evidence="1">MgsA AAA+ ATPase C-terminal domain-containing protein</fullName>
    </recommendedName>
</protein>
<dbReference type="Gene3D" id="1.20.272.10">
    <property type="match status" value="1"/>
</dbReference>
<proteinExistence type="predicted"/>
<dbReference type="EMBL" id="JACLYY010000002">
    <property type="protein sequence ID" value="MBM6737070.1"/>
    <property type="molecule type" value="Genomic_DNA"/>
</dbReference>
<dbReference type="Pfam" id="PF12002">
    <property type="entry name" value="MgsA_C"/>
    <property type="match status" value="1"/>
</dbReference>
<dbReference type="InterPro" id="IPR008921">
    <property type="entry name" value="DNA_pol3_clamp-load_cplx_C"/>
</dbReference>